<name>A0A8J6Y775_9BACT</name>
<comment type="caution">
    <text evidence="2">The sequence shown here is derived from an EMBL/GenBank/DDBJ whole genome shotgun (WGS) entry which is preliminary data.</text>
</comment>
<sequence>MSHRAQISRIAVLSLAVMLISLLPAMAQDGAASTEPAGRGTIEAKIQIRGQGGSPEGTVLTAYHIDSKQVFRSEPAKQKGTVTIVGIPYGYFDLAVELDGKLYVASQVVVVPPSGKVVVSLALEPYEDDRTGTVRSFQGSDSPVEGVARLSRKAVGKEFWRGPAGIAIITGISGAALLAIASGSDPAPAPVSPTIP</sequence>
<evidence type="ECO:0000313" key="2">
    <source>
        <dbReference type="EMBL" id="MBD3868540.1"/>
    </source>
</evidence>
<dbReference type="AlphaFoldDB" id="A0A8J6Y775"/>
<organism evidence="2 3">
    <name type="scientific">Candidatus Polarisedimenticola svalbardensis</name>
    <dbReference type="NCBI Taxonomy" id="2886004"/>
    <lineage>
        <taxon>Bacteria</taxon>
        <taxon>Pseudomonadati</taxon>
        <taxon>Acidobacteriota</taxon>
        <taxon>Candidatus Polarisedimenticolia</taxon>
        <taxon>Candidatus Polarisedimenticolales</taxon>
        <taxon>Candidatus Polarisedimenticolaceae</taxon>
        <taxon>Candidatus Polarisedimenticola</taxon>
    </lineage>
</organism>
<evidence type="ECO:0008006" key="4">
    <source>
        <dbReference type="Google" id="ProtNLM"/>
    </source>
</evidence>
<proteinExistence type="predicted"/>
<dbReference type="Proteomes" id="UP000648239">
    <property type="component" value="Unassembled WGS sequence"/>
</dbReference>
<gene>
    <name evidence="2" type="ORF">IFK94_10495</name>
</gene>
<feature type="chain" id="PRO_5035323770" description="Carboxypeptidase regulatory-like domain-containing protein" evidence="1">
    <location>
        <begin position="28"/>
        <end position="196"/>
    </location>
</feature>
<evidence type="ECO:0000256" key="1">
    <source>
        <dbReference type="SAM" id="SignalP"/>
    </source>
</evidence>
<reference evidence="2 3" key="1">
    <citation type="submission" date="2020-08" db="EMBL/GenBank/DDBJ databases">
        <title>Acidobacteriota in marine sediments use diverse sulfur dissimilation pathways.</title>
        <authorList>
            <person name="Wasmund K."/>
        </authorList>
    </citation>
    <scope>NUCLEOTIDE SEQUENCE [LARGE SCALE GENOMIC DNA]</scope>
    <source>
        <strain evidence="2">MAG AM4</strain>
    </source>
</reference>
<dbReference type="EMBL" id="JACXWD010000034">
    <property type="protein sequence ID" value="MBD3868540.1"/>
    <property type="molecule type" value="Genomic_DNA"/>
</dbReference>
<feature type="signal peptide" evidence="1">
    <location>
        <begin position="1"/>
        <end position="27"/>
    </location>
</feature>
<evidence type="ECO:0000313" key="3">
    <source>
        <dbReference type="Proteomes" id="UP000648239"/>
    </source>
</evidence>
<protein>
    <recommendedName>
        <fullName evidence="4">Carboxypeptidase regulatory-like domain-containing protein</fullName>
    </recommendedName>
</protein>
<keyword evidence="1" id="KW-0732">Signal</keyword>
<accession>A0A8J6Y775</accession>